<protein>
    <submittedName>
        <fullName evidence="6">Histidine kinase</fullName>
    </submittedName>
</protein>
<gene>
    <name evidence="6" type="ordered locus">PACID_32550</name>
</gene>
<organism evidence="6 7">
    <name type="scientific">Acidipropionibacterium acidipropionici (strain ATCC 4875 / DSM 20272 / JCM 6432 / NBRC 12425 / NCIMB 8070 / 4)</name>
    <name type="common">Propionibacterium acidipropionici</name>
    <dbReference type="NCBI Taxonomy" id="1171373"/>
    <lineage>
        <taxon>Bacteria</taxon>
        <taxon>Bacillati</taxon>
        <taxon>Actinomycetota</taxon>
        <taxon>Actinomycetes</taxon>
        <taxon>Propionibacteriales</taxon>
        <taxon>Propionibacteriaceae</taxon>
        <taxon>Acidipropionibacterium</taxon>
    </lineage>
</organism>
<dbReference type="PATRIC" id="fig|1171373.8.peg.3202"/>
<dbReference type="Gene3D" id="1.20.5.1930">
    <property type="match status" value="1"/>
</dbReference>
<dbReference type="HOGENOM" id="CLU_000445_20_1_11"/>
<dbReference type="GO" id="GO:0000155">
    <property type="term" value="F:phosphorelay sensor kinase activity"/>
    <property type="evidence" value="ECO:0007669"/>
    <property type="project" value="InterPro"/>
</dbReference>
<feature type="transmembrane region" description="Helical" evidence="4">
    <location>
        <begin position="49"/>
        <end position="74"/>
    </location>
</feature>
<keyword evidence="2 6" id="KW-0418">Kinase</keyword>
<evidence type="ECO:0000313" key="6">
    <source>
        <dbReference type="EMBL" id="AFV91015.1"/>
    </source>
</evidence>
<dbReference type="InterPro" id="IPR011712">
    <property type="entry name" value="Sig_transdc_His_kin_sub3_dim/P"/>
</dbReference>
<keyword evidence="3" id="KW-0902">Two-component regulatory system</keyword>
<dbReference type="InterPro" id="IPR050482">
    <property type="entry name" value="Sensor_HK_TwoCompSys"/>
</dbReference>
<dbReference type="InterPro" id="IPR036890">
    <property type="entry name" value="HATPase_C_sf"/>
</dbReference>
<dbReference type="GO" id="GO:0016020">
    <property type="term" value="C:membrane"/>
    <property type="evidence" value="ECO:0007669"/>
    <property type="project" value="InterPro"/>
</dbReference>
<evidence type="ECO:0000256" key="4">
    <source>
        <dbReference type="SAM" id="Phobius"/>
    </source>
</evidence>
<sequence length="350" mass="37529">MEVTLAIVLLAIDALPFHPGYDATLALILGIIACGGAALTAWHPRIGAVIACLGFGGLALLPDNMVGPTLYALMIVILSCAWHEEFWTAVATSAWGYGVSLWLSFRNTTTMREDLQAIVVWLGVYALPWVVGLALRNTQFVERRRIAARAEAQRREIADELHDNVTHELALITMTAEATRIDPTIDKDDALVDIAAMSRRSSAYVRHMVSLMRAGIASPPLSFSTEIRNGLARLADAGFSVEPEIGDGVDSISPAMSSALGHIAHEAFNNILRHGSPDGLCRVTARADSSGLRATFTNATTTAYHGDDLGITGMRDRAEGLGGTLDTRLSHGRWTVRVSIPDAMVEGSAS</sequence>
<keyword evidence="4" id="KW-0472">Membrane</keyword>
<evidence type="ECO:0000256" key="2">
    <source>
        <dbReference type="ARBA" id="ARBA00022777"/>
    </source>
</evidence>
<dbReference type="Proteomes" id="UP000000214">
    <property type="component" value="Chromosome"/>
</dbReference>
<dbReference type="PANTHER" id="PTHR24421">
    <property type="entry name" value="NITRATE/NITRITE SENSOR PROTEIN NARX-RELATED"/>
    <property type="match status" value="1"/>
</dbReference>
<evidence type="ECO:0000313" key="7">
    <source>
        <dbReference type="Proteomes" id="UP000000214"/>
    </source>
</evidence>
<keyword evidence="4" id="KW-1133">Transmembrane helix</keyword>
<feature type="domain" description="Signal transduction histidine kinase subgroup 3 dimerisation and phosphoacceptor" evidence="5">
    <location>
        <begin position="154"/>
        <end position="214"/>
    </location>
</feature>
<evidence type="ECO:0000256" key="1">
    <source>
        <dbReference type="ARBA" id="ARBA00022679"/>
    </source>
</evidence>
<dbReference type="PANTHER" id="PTHR24421:SF63">
    <property type="entry name" value="SENSOR HISTIDINE KINASE DESK"/>
    <property type="match status" value="1"/>
</dbReference>
<dbReference type="EMBL" id="CP003493">
    <property type="protein sequence ID" value="AFV91015.1"/>
    <property type="molecule type" value="Genomic_DNA"/>
</dbReference>
<dbReference type="GO" id="GO:0046983">
    <property type="term" value="F:protein dimerization activity"/>
    <property type="evidence" value="ECO:0007669"/>
    <property type="project" value="InterPro"/>
</dbReference>
<feature type="transmembrane region" description="Helical" evidence="4">
    <location>
        <begin position="24"/>
        <end position="42"/>
    </location>
</feature>
<evidence type="ECO:0000256" key="3">
    <source>
        <dbReference type="ARBA" id="ARBA00023012"/>
    </source>
</evidence>
<feature type="transmembrane region" description="Helical" evidence="4">
    <location>
        <begin position="117"/>
        <end position="135"/>
    </location>
</feature>
<dbReference type="Gene3D" id="3.30.565.10">
    <property type="entry name" value="Histidine kinase-like ATPase, C-terminal domain"/>
    <property type="match status" value="1"/>
</dbReference>
<dbReference type="eggNOG" id="COG4585">
    <property type="taxonomic scope" value="Bacteria"/>
</dbReference>
<feature type="transmembrane region" description="Helical" evidence="4">
    <location>
        <begin position="86"/>
        <end position="105"/>
    </location>
</feature>
<dbReference type="KEGG" id="pbo:PACID_32550"/>
<accession>K7SP63</accession>
<evidence type="ECO:0000259" key="5">
    <source>
        <dbReference type="Pfam" id="PF07730"/>
    </source>
</evidence>
<dbReference type="STRING" id="1171373.PACID_32550"/>
<keyword evidence="4" id="KW-0812">Transmembrane</keyword>
<keyword evidence="1" id="KW-0808">Transferase</keyword>
<dbReference type="AlphaFoldDB" id="K7SP63"/>
<name>K7SP63_ACIA4</name>
<reference evidence="6 7" key="1">
    <citation type="journal article" date="2012" name="BMC Genomics">
        <title>The genome sequence of Propionibacterium acidipropionici provides insights into its biotechnological and industrial potential.</title>
        <authorList>
            <person name="Parizzi L.P."/>
            <person name="Grassi M.C."/>
            <person name="Llerena L.A."/>
            <person name="Carazzolle M.F."/>
            <person name="Queiroz V.L."/>
            <person name="Lunardi I."/>
            <person name="Zeidler A.F."/>
            <person name="Teixeira P.J."/>
            <person name="Mieczkowski P."/>
            <person name="Rincones J."/>
            <person name="Pereira G.A."/>
        </authorList>
    </citation>
    <scope>NUCLEOTIDE SEQUENCE [LARGE SCALE GENOMIC DNA]</scope>
    <source>
        <strain evidence="7">ATCC 4875 / DSM 20272 / JCM 6432 / NBRC 12425 / NCIMB 8070</strain>
    </source>
</reference>
<proteinExistence type="predicted"/>
<dbReference type="Pfam" id="PF07730">
    <property type="entry name" value="HisKA_3"/>
    <property type="match status" value="1"/>
</dbReference>